<dbReference type="STRING" id="1548547.BA177_01495"/>
<accession>A0A193LKE9</accession>
<keyword evidence="5" id="KW-0547">Nucleotide-binding</keyword>
<dbReference type="AlphaFoldDB" id="A0A193LKE9"/>
<feature type="domain" description="ABC transmembrane type-1" evidence="11">
    <location>
        <begin position="17"/>
        <end position="303"/>
    </location>
</feature>
<feature type="transmembrane region" description="Helical" evidence="9">
    <location>
        <begin position="51"/>
        <end position="70"/>
    </location>
</feature>
<evidence type="ECO:0000259" key="10">
    <source>
        <dbReference type="PROSITE" id="PS50893"/>
    </source>
</evidence>
<name>A0A193LKE9_9GAMM</name>
<evidence type="ECO:0008006" key="14">
    <source>
        <dbReference type="Google" id="ProtNLM"/>
    </source>
</evidence>
<evidence type="ECO:0000256" key="9">
    <source>
        <dbReference type="SAM" id="Phobius"/>
    </source>
</evidence>
<dbReference type="InterPro" id="IPR036640">
    <property type="entry name" value="ABC1_TM_sf"/>
</dbReference>
<evidence type="ECO:0000256" key="2">
    <source>
        <dbReference type="ARBA" id="ARBA00022448"/>
    </source>
</evidence>
<evidence type="ECO:0000256" key="1">
    <source>
        <dbReference type="ARBA" id="ARBA00004651"/>
    </source>
</evidence>
<dbReference type="CDD" id="cd18582">
    <property type="entry name" value="ABC_6TM_ATM1_ABCB7"/>
    <property type="match status" value="1"/>
</dbReference>
<keyword evidence="3" id="KW-1003">Cell membrane</keyword>
<organism evidence="12 13">
    <name type="scientific">Woeseia oceani</name>
    <dbReference type="NCBI Taxonomy" id="1548547"/>
    <lineage>
        <taxon>Bacteria</taxon>
        <taxon>Pseudomonadati</taxon>
        <taxon>Pseudomonadota</taxon>
        <taxon>Gammaproteobacteria</taxon>
        <taxon>Woeseiales</taxon>
        <taxon>Woeseiaceae</taxon>
        <taxon>Woeseia</taxon>
    </lineage>
</organism>
<feature type="transmembrane region" description="Helical" evidence="9">
    <location>
        <begin position="149"/>
        <end position="173"/>
    </location>
</feature>
<keyword evidence="7 9" id="KW-1133">Transmembrane helix</keyword>
<keyword evidence="2" id="KW-0813">Transport</keyword>
<dbReference type="InterPro" id="IPR017871">
    <property type="entry name" value="ABC_transporter-like_CS"/>
</dbReference>
<dbReference type="PANTHER" id="PTHR24221:SF654">
    <property type="entry name" value="ATP-BINDING CASSETTE SUB-FAMILY B MEMBER 6"/>
    <property type="match status" value="1"/>
</dbReference>
<dbReference type="FunFam" id="3.40.50.300:FF:000221">
    <property type="entry name" value="Multidrug ABC transporter ATP-binding protein"/>
    <property type="match status" value="1"/>
</dbReference>
<dbReference type="GO" id="GO:0016887">
    <property type="term" value="F:ATP hydrolysis activity"/>
    <property type="evidence" value="ECO:0007669"/>
    <property type="project" value="InterPro"/>
</dbReference>
<dbReference type="Gene3D" id="3.40.50.300">
    <property type="entry name" value="P-loop containing nucleotide triphosphate hydrolases"/>
    <property type="match status" value="1"/>
</dbReference>
<dbReference type="InterPro" id="IPR011527">
    <property type="entry name" value="ABC1_TM_dom"/>
</dbReference>
<feature type="transmembrane region" description="Helical" evidence="9">
    <location>
        <begin position="119"/>
        <end position="143"/>
    </location>
</feature>
<evidence type="ECO:0000313" key="13">
    <source>
        <dbReference type="Proteomes" id="UP000092695"/>
    </source>
</evidence>
<dbReference type="SUPFAM" id="SSF52540">
    <property type="entry name" value="P-loop containing nucleoside triphosphate hydrolases"/>
    <property type="match status" value="1"/>
</dbReference>
<dbReference type="GO" id="GO:0140359">
    <property type="term" value="F:ABC-type transporter activity"/>
    <property type="evidence" value="ECO:0007669"/>
    <property type="project" value="InterPro"/>
</dbReference>
<feature type="transmembrane region" description="Helical" evidence="9">
    <location>
        <begin position="246"/>
        <end position="268"/>
    </location>
</feature>
<keyword evidence="6" id="KW-0067">ATP-binding</keyword>
<evidence type="ECO:0000256" key="7">
    <source>
        <dbReference type="ARBA" id="ARBA00022989"/>
    </source>
</evidence>
<dbReference type="PROSITE" id="PS50893">
    <property type="entry name" value="ABC_TRANSPORTER_2"/>
    <property type="match status" value="1"/>
</dbReference>
<dbReference type="Pfam" id="PF00005">
    <property type="entry name" value="ABC_tran"/>
    <property type="match status" value="1"/>
</dbReference>
<keyword evidence="4 9" id="KW-0812">Transmembrane</keyword>
<protein>
    <recommendedName>
        <fullName evidence="14">Metal ABC transporter permease</fullName>
    </recommendedName>
</protein>
<evidence type="ECO:0000256" key="8">
    <source>
        <dbReference type="ARBA" id="ARBA00023136"/>
    </source>
</evidence>
<dbReference type="InterPro" id="IPR003593">
    <property type="entry name" value="AAA+_ATPase"/>
</dbReference>
<dbReference type="SMART" id="SM00382">
    <property type="entry name" value="AAA"/>
    <property type="match status" value="1"/>
</dbReference>
<comment type="subcellular location">
    <subcellularLocation>
        <location evidence="1">Cell membrane</location>
        <topology evidence="1">Multi-pass membrane protein</topology>
    </subcellularLocation>
</comment>
<evidence type="ECO:0000256" key="5">
    <source>
        <dbReference type="ARBA" id="ARBA00022741"/>
    </source>
</evidence>
<dbReference type="InterPro" id="IPR003439">
    <property type="entry name" value="ABC_transporter-like_ATP-bd"/>
</dbReference>
<keyword evidence="8 9" id="KW-0472">Membrane</keyword>
<dbReference type="Pfam" id="PF00664">
    <property type="entry name" value="ABC_membrane"/>
    <property type="match status" value="1"/>
</dbReference>
<dbReference type="GO" id="GO:0005524">
    <property type="term" value="F:ATP binding"/>
    <property type="evidence" value="ECO:0007669"/>
    <property type="project" value="UniProtKB-KW"/>
</dbReference>
<proteinExistence type="predicted"/>
<dbReference type="SUPFAM" id="SSF90123">
    <property type="entry name" value="ABC transporter transmembrane region"/>
    <property type="match status" value="1"/>
</dbReference>
<dbReference type="InterPro" id="IPR039421">
    <property type="entry name" value="Type_1_exporter"/>
</dbReference>
<dbReference type="KEGG" id="woc:BA177_01495"/>
<feature type="domain" description="ABC transporter" evidence="10">
    <location>
        <begin position="337"/>
        <end position="571"/>
    </location>
</feature>
<reference evidence="12 13" key="1">
    <citation type="submission" date="2016-06" db="EMBL/GenBank/DDBJ databases">
        <title>Complete genome sequence of a deep-branching marine Gamma Proteobacterium Woeseia oceani type strain XK5.</title>
        <authorList>
            <person name="Mu D."/>
            <person name="Du Z."/>
        </authorList>
    </citation>
    <scope>NUCLEOTIDE SEQUENCE [LARGE SCALE GENOMIC DNA]</scope>
    <source>
        <strain evidence="12 13">XK5</strain>
    </source>
</reference>
<evidence type="ECO:0000256" key="6">
    <source>
        <dbReference type="ARBA" id="ARBA00022840"/>
    </source>
</evidence>
<dbReference type="Gene3D" id="1.20.1560.10">
    <property type="entry name" value="ABC transporter type 1, transmembrane domain"/>
    <property type="match status" value="1"/>
</dbReference>
<evidence type="ECO:0000313" key="12">
    <source>
        <dbReference type="EMBL" id="ANO52903.1"/>
    </source>
</evidence>
<dbReference type="PANTHER" id="PTHR24221">
    <property type="entry name" value="ATP-BINDING CASSETTE SUB-FAMILY B"/>
    <property type="match status" value="1"/>
</dbReference>
<feature type="transmembrane region" description="Helical" evidence="9">
    <location>
        <begin position="12"/>
        <end position="31"/>
    </location>
</feature>
<dbReference type="PROSITE" id="PS50929">
    <property type="entry name" value="ABC_TM1F"/>
    <property type="match status" value="1"/>
</dbReference>
<sequence>MRRLWSTSDSKAKRFTVAAMIFMLGGSITTALSPVLLKTLVDALSKPHGDYIGVAPIVLVFAYALAHYLARSFTELRAAALGRAEQRIHRLLSDECFRHILSLPLRFHLRRQTGALDRILSNGLIGYRVILLHLINSVLPIMVEAAGMGVVLVFLGHSGFLVIFCVSVMLYALAFRIGAVRIRGPAGAASSSYVNAGAVFTDSLLNYETIKMFNGEARVRGRFRDALRDTEGCWAEVYKQKMRNGLTVAAIFTLSLGMSLSVGTIAVVNGTMSIGDFVLVNAYAIQLVMPLERIGFAFRDIAQGIAFVGKLAELFQEEPEPYGITKNTASGSGPKALVFDHVSFGYDPDRPILRDVSFHVPPGGTLAVVGTSGSGKSSLIRLLLRLVEPNNGRIFLGGTDLTDIPLAYLRKDIAVVPQEPVMFNDSIAFNIAFARAECDHDDIVAAAKIANIHDFILGLPDGYQTKVGERGVRLSGGEKQRLAIARAVISKAGIYVFDEATSALDSNTRREVLGSLVDATENATTIIIAHRLSVVTRADEIVVLEEGRIVEQGTHDILLQSGGSYSLLWWGQQSGAVQERPGRVS</sequence>
<dbReference type="Proteomes" id="UP000092695">
    <property type="component" value="Chromosome"/>
</dbReference>
<evidence type="ECO:0000256" key="3">
    <source>
        <dbReference type="ARBA" id="ARBA00022475"/>
    </source>
</evidence>
<dbReference type="PROSITE" id="PS00211">
    <property type="entry name" value="ABC_TRANSPORTER_1"/>
    <property type="match status" value="1"/>
</dbReference>
<dbReference type="GO" id="GO:0005886">
    <property type="term" value="C:plasma membrane"/>
    <property type="evidence" value="ECO:0007669"/>
    <property type="project" value="UniProtKB-SubCell"/>
</dbReference>
<evidence type="ECO:0000259" key="11">
    <source>
        <dbReference type="PROSITE" id="PS50929"/>
    </source>
</evidence>
<evidence type="ECO:0000256" key="4">
    <source>
        <dbReference type="ARBA" id="ARBA00022692"/>
    </source>
</evidence>
<keyword evidence="13" id="KW-1185">Reference proteome</keyword>
<dbReference type="EMBL" id="CP016268">
    <property type="protein sequence ID" value="ANO52903.1"/>
    <property type="molecule type" value="Genomic_DNA"/>
</dbReference>
<gene>
    <name evidence="12" type="ORF">BA177_01495</name>
</gene>
<dbReference type="InterPro" id="IPR027417">
    <property type="entry name" value="P-loop_NTPase"/>
</dbReference>